<keyword evidence="2" id="KW-1133">Transmembrane helix</keyword>
<gene>
    <name evidence="3" type="ORF">EZM97_25885</name>
</gene>
<feature type="region of interest" description="Disordered" evidence="1">
    <location>
        <begin position="120"/>
        <end position="153"/>
    </location>
</feature>
<feature type="transmembrane region" description="Helical" evidence="2">
    <location>
        <begin position="183"/>
        <end position="216"/>
    </location>
</feature>
<dbReference type="AlphaFoldDB" id="A0A4R0YNK8"/>
<evidence type="ECO:0000256" key="1">
    <source>
        <dbReference type="SAM" id="MobiDB-lite"/>
    </source>
</evidence>
<keyword evidence="4" id="KW-1185">Reference proteome</keyword>
<evidence type="ECO:0000256" key="2">
    <source>
        <dbReference type="SAM" id="Phobius"/>
    </source>
</evidence>
<feature type="compositionally biased region" description="Pro residues" evidence="1">
    <location>
        <begin position="258"/>
        <end position="267"/>
    </location>
</feature>
<evidence type="ECO:0000313" key="3">
    <source>
        <dbReference type="EMBL" id="TCI08091.1"/>
    </source>
</evidence>
<feature type="compositionally biased region" description="Pro residues" evidence="1">
    <location>
        <begin position="129"/>
        <end position="146"/>
    </location>
</feature>
<protein>
    <recommendedName>
        <fullName evidence="5">DUF4190 domain-containing protein</fullName>
    </recommendedName>
</protein>
<comment type="caution">
    <text evidence="3">The sequence shown here is derived from an EMBL/GenBank/DDBJ whole genome shotgun (WGS) entry which is preliminary data.</text>
</comment>
<keyword evidence="2" id="KW-0812">Transmembrane</keyword>
<evidence type="ECO:0000313" key="4">
    <source>
        <dbReference type="Proteomes" id="UP000291822"/>
    </source>
</evidence>
<proteinExistence type="predicted"/>
<evidence type="ECO:0008006" key="5">
    <source>
        <dbReference type="Google" id="ProtNLM"/>
    </source>
</evidence>
<name>A0A4R0YNK8_9GAMM</name>
<reference evidence="3 4" key="1">
    <citation type="submission" date="2019-02" db="EMBL/GenBank/DDBJ databases">
        <title>Dyella amyloliquefaciens sp. nov., isolated from forest soil.</title>
        <authorList>
            <person name="Gao Z.-H."/>
            <person name="Qiu L.-H."/>
        </authorList>
    </citation>
    <scope>NUCLEOTIDE SEQUENCE [LARGE SCALE GENOMIC DNA]</scope>
    <source>
        <strain evidence="3 4">KACC 12747</strain>
    </source>
</reference>
<feature type="region of interest" description="Disordered" evidence="1">
    <location>
        <begin position="246"/>
        <end position="284"/>
    </location>
</feature>
<sequence length="445" mass="47578">MEHRCLVVTGRLLEGQDADAVQARMAQAFGMEMADFRKRVFERAPLIIRRGLDQDAANAQATQLRQLGVEADVLPDDAPLIWLLRDVTLRGPLPETALGRYARSGDQWCHDGGQQWFPWDVPTSRSSSLPPPIPEPADHPLPPPLPVEAQEIDGSLPPPLPDETVAFEPPPLPPARRPPVSRWAIAATCLAIVSLIWTTIAPVALVLALVCLLVLMRRKDIRGRGWSVTALVIALAGTGIHFMPAGPDPGKVAQQPAPRRPLQPLPAPAAAAPSKTSTSQVPVAAASTRAPAAASSAAAPVAHAAAPASPSTAATVVATPTRCTRENVQPHNDEDRFLLTGGQRLLTGRSQRKGDTYVAEAATGLDQACRPDDVQLYVFRRGVFVGTALEEAASKASARLADFELSDDLHLRINLAPCKAEICEAPIARQVELLHDAGGWVLKRP</sequence>
<accession>A0A4R0YNK8</accession>
<dbReference type="RefSeq" id="WP_131151967.1">
    <property type="nucleotide sequence ID" value="NZ_SJTG01000004.1"/>
</dbReference>
<dbReference type="Proteomes" id="UP000291822">
    <property type="component" value="Unassembled WGS sequence"/>
</dbReference>
<feature type="transmembrane region" description="Helical" evidence="2">
    <location>
        <begin position="228"/>
        <end position="246"/>
    </location>
</feature>
<keyword evidence="2" id="KW-0472">Membrane</keyword>
<dbReference type="EMBL" id="SJTG01000004">
    <property type="protein sequence ID" value="TCI08091.1"/>
    <property type="molecule type" value="Genomic_DNA"/>
</dbReference>
<organism evidence="3 4">
    <name type="scientific">Dyella soli</name>
    <dbReference type="NCBI Taxonomy" id="522319"/>
    <lineage>
        <taxon>Bacteria</taxon>
        <taxon>Pseudomonadati</taxon>
        <taxon>Pseudomonadota</taxon>
        <taxon>Gammaproteobacteria</taxon>
        <taxon>Lysobacterales</taxon>
        <taxon>Rhodanobacteraceae</taxon>
        <taxon>Dyella</taxon>
    </lineage>
</organism>